<feature type="transmembrane region" description="Helical" evidence="1">
    <location>
        <begin position="361"/>
        <end position="380"/>
    </location>
</feature>
<organism evidence="2 3">
    <name type="scientific">Oceanicoccus sagamiensis</name>
    <dbReference type="NCBI Taxonomy" id="716816"/>
    <lineage>
        <taxon>Bacteria</taxon>
        <taxon>Pseudomonadati</taxon>
        <taxon>Pseudomonadota</taxon>
        <taxon>Gammaproteobacteria</taxon>
        <taxon>Cellvibrionales</taxon>
        <taxon>Spongiibacteraceae</taxon>
        <taxon>Oceanicoccus</taxon>
    </lineage>
</organism>
<evidence type="ECO:0000313" key="3">
    <source>
        <dbReference type="Proteomes" id="UP000193450"/>
    </source>
</evidence>
<feature type="transmembrane region" description="Helical" evidence="1">
    <location>
        <begin position="330"/>
        <end position="349"/>
    </location>
</feature>
<protein>
    <submittedName>
        <fullName evidence="2">Uncharacterized protein</fullName>
    </submittedName>
</protein>
<accession>A0A1X9N5L8</accession>
<feature type="transmembrane region" description="Helical" evidence="1">
    <location>
        <begin position="222"/>
        <end position="243"/>
    </location>
</feature>
<dbReference type="RefSeq" id="WP_085757120.1">
    <property type="nucleotide sequence ID" value="NZ_CP019343.1"/>
</dbReference>
<keyword evidence="1" id="KW-0472">Membrane</keyword>
<keyword evidence="3" id="KW-1185">Reference proteome</keyword>
<evidence type="ECO:0000256" key="1">
    <source>
        <dbReference type="SAM" id="Phobius"/>
    </source>
</evidence>
<gene>
    <name evidence="2" type="ORF">BST96_02230</name>
</gene>
<dbReference type="STRING" id="716816.BST96_02230"/>
<dbReference type="KEGG" id="osg:BST96_02230"/>
<feature type="transmembrane region" description="Helical" evidence="1">
    <location>
        <begin position="124"/>
        <end position="145"/>
    </location>
</feature>
<feature type="transmembrane region" description="Helical" evidence="1">
    <location>
        <begin position="249"/>
        <end position="267"/>
    </location>
</feature>
<keyword evidence="1" id="KW-0812">Transmembrane</keyword>
<feature type="transmembrane region" description="Helical" evidence="1">
    <location>
        <begin position="288"/>
        <end position="318"/>
    </location>
</feature>
<evidence type="ECO:0000313" key="2">
    <source>
        <dbReference type="EMBL" id="ARN73026.1"/>
    </source>
</evidence>
<reference evidence="2 3" key="1">
    <citation type="submission" date="2016-11" db="EMBL/GenBank/DDBJ databases">
        <title>Trade-off between light-utilization and light-protection in marine flavobacteria.</title>
        <authorList>
            <person name="Kumagai Y."/>
        </authorList>
    </citation>
    <scope>NUCLEOTIDE SEQUENCE [LARGE SCALE GENOMIC DNA]</scope>
    <source>
        <strain evidence="2 3">NBRC 107125</strain>
    </source>
</reference>
<feature type="transmembrane region" description="Helical" evidence="1">
    <location>
        <begin position="86"/>
        <end position="104"/>
    </location>
</feature>
<sequence length="419" mass="47213">MLEGAINKAGIRRFLLTLSSDYLTKIVAFSALLLYSKSLSAENYNYLLLIISSTVVAVSVLSMGVVSASFRLLAGETSKHKIDQRMVAAAIFSVLCTTFLYWSFQAFLNQLELGDYAVFREVSWAWYWVILGETLSVIAKSMAYVRGKPVRVAAANFFAVLVFGVSLAYLFLLGNELTSAAYLNCVAITSIFRASFLVLSLKVRWAADVTAIPELINLRFSVAFMFHILGVWCLQHISSWIVFPVMDGAVMTSLLWANLILSALLLIPEAMFKSSLGNIKHFFGEDKLSLSVFSVFFFRSFSLSFFLMVLVVLVINLIYEYGLSSISFELGYVLYMASYLFLHTLYFLFQKMLMGEGRSGVLIFGTYVSVAFLLVVFWVYDIYSIVLVMTSVLLAKTMQLFIMFFLWKRASKQHIVTLT</sequence>
<feature type="transmembrane region" description="Helical" evidence="1">
    <location>
        <begin position="180"/>
        <end position="201"/>
    </location>
</feature>
<dbReference type="AlphaFoldDB" id="A0A1X9N5L8"/>
<keyword evidence="1" id="KW-1133">Transmembrane helix</keyword>
<feature type="transmembrane region" description="Helical" evidence="1">
    <location>
        <begin position="14"/>
        <end position="35"/>
    </location>
</feature>
<name>A0A1X9N5L8_9GAMM</name>
<dbReference type="Proteomes" id="UP000193450">
    <property type="component" value="Chromosome"/>
</dbReference>
<feature type="transmembrane region" description="Helical" evidence="1">
    <location>
        <begin position="386"/>
        <end position="407"/>
    </location>
</feature>
<proteinExistence type="predicted"/>
<feature type="transmembrane region" description="Helical" evidence="1">
    <location>
        <begin position="152"/>
        <end position="174"/>
    </location>
</feature>
<dbReference type="EMBL" id="CP019343">
    <property type="protein sequence ID" value="ARN73026.1"/>
    <property type="molecule type" value="Genomic_DNA"/>
</dbReference>
<feature type="transmembrane region" description="Helical" evidence="1">
    <location>
        <begin position="47"/>
        <end position="74"/>
    </location>
</feature>